<evidence type="ECO:0000256" key="1">
    <source>
        <dbReference type="ARBA" id="ARBA00006484"/>
    </source>
</evidence>
<evidence type="ECO:0000313" key="4">
    <source>
        <dbReference type="Proteomes" id="UP001501436"/>
    </source>
</evidence>
<dbReference type="PANTHER" id="PTHR43976">
    <property type="entry name" value="SHORT CHAIN DEHYDROGENASE"/>
    <property type="match status" value="1"/>
</dbReference>
<comment type="similarity">
    <text evidence="1">Belongs to the short-chain dehydrogenases/reductases (SDR) family.</text>
</comment>
<evidence type="ECO:0000256" key="2">
    <source>
        <dbReference type="ARBA" id="ARBA00023002"/>
    </source>
</evidence>
<dbReference type="InterPro" id="IPR002347">
    <property type="entry name" value="SDR_fam"/>
</dbReference>
<reference evidence="4" key="1">
    <citation type="journal article" date="2019" name="Int. J. Syst. Evol. Microbiol.">
        <title>The Global Catalogue of Microorganisms (GCM) 10K type strain sequencing project: providing services to taxonomists for standard genome sequencing and annotation.</title>
        <authorList>
            <consortium name="The Broad Institute Genomics Platform"/>
            <consortium name="The Broad Institute Genome Sequencing Center for Infectious Disease"/>
            <person name="Wu L."/>
            <person name="Ma J."/>
        </authorList>
    </citation>
    <scope>NUCLEOTIDE SEQUENCE [LARGE SCALE GENOMIC DNA]</scope>
    <source>
        <strain evidence="4">JCM 18283</strain>
    </source>
</reference>
<comment type="caution">
    <text evidence="3">The sequence shown here is derived from an EMBL/GenBank/DDBJ whole genome shotgun (WGS) entry which is preliminary data.</text>
</comment>
<sequence>MSNLNKVLITGASDGFGMVIIDALIEEGYRITGALRDAEGRNKRASEELRRKGVFVIEIDVTNDESVVTGGGTAASHMGGIDILINNAGIGTVGRNPLRQKTGKRFLM</sequence>
<dbReference type="EMBL" id="BAABJI010000002">
    <property type="protein sequence ID" value="GAA4914843.1"/>
    <property type="molecule type" value="Genomic_DNA"/>
</dbReference>
<evidence type="ECO:0008006" key="5">
    <source>
        <dbReference type="Google" id="ProtNLM"/>
    </source>
</evidence>
<keyword evidence="4" id="KW-1185">Reference proteome</keyword>
<protein>
    <recommendedName>
        <fullName evidence="5">Short subunit dehydrogenase</fullName>
    </recommendedName>
</protein>
<accession>A0ABP9FTM5</accession>
<dbReference type="Proteomes" id="UP001501436">
    <property type="component" value="Unassembled WGS sequence"/>
</dbReference>
<keyword evidence="2" id="KW-0560">Oxidoreductase</keyword>
<dbReference type="InterPro" id="IPR051911">
    <property type="entry name" value="SDR_oxidoreductase"/>
</dbReference>
<dbReference type="SUPFAM" id="SSF51735">
    <property type="entry name" value="NAD(P)-binding Rossmann-fold domains"/>
    <property type="match status" value="1"/>
</dbReference>
<evidence type="ECO:0000313" key="3">
    <source>
        <dbReference type="EMBL" id="GAA4914843.1"/>
    </source>
</evidence>
<dbReference type="Pfam" id="PF00106">
    <property type="entry name" value="adh_short"/>
    <property type="match status" value="1"/>
</dbReference>
<dbReference type="Gene3D" id="3.40.50.720">
    <property type="entry name" value="NAD(P)-binding Rossmann-like Domain"/>
    <property type="match status" value="1"/>
</dbReference>
<dbReference type="PANTHER" id="PTHR43976:SF16">
    <property type="entry name" value="SHORT-CHAIN DEHYDROGENASE_REDUCTASE FAMILY PROTEIN"/>
    <property type="match status" value="1"/>
</dbReference>
<gene>
    <name evidence="3" type="ORF">GCM10023313_17820</name>
</gene>
<proteinExistence type="inferred from homology"/>
<organism evidence="3 4">
    <name type="scientific">Mucilaginibacter defluvii</name>
    <dbReference type="NCBI Taxonomy" id="1196019"/>
    <lineage>
        <taxon>Bacteria</taxon>
        <taxon>Pseudomonadati</taxon>
        <taxon>Bacteroidota</taxon>
        <taxon>Sphingobacteriia</taxon>
        <taxon>Sphingobacteriales</taxon>
        <taxon>Sphingobacteriaceae</taxon>
        <taxon>Mucilaginibacter</taxon>
    </lineage>
</organism>
<dbReference type="RefSeq" id="WP_345330813.1">
    <property type="nucleotide sequence ID" value="NZ_BAABJI010000002.1"/>
</dbReference>
<dbReference type="InterPro" id="IPR036291">
    <property type="entry name" value="NAD(P)-bd_dom_sf"/>
</dbReference>
<dbReference type="PRINTS" id="PR00081">
    <property type="entry name" value="GDHRDH"/>
</dbReference>
<name>A0ABP9FTM5_9SPHI</name>